<reference evidence="4 5" key="1">
    <citation type="submission" date="2020-06" db="EMBL/GenBank/DDBJ databases">
        <authorList>
            <person name="Li R."/>
            <person name="Bekaert M."/>
        </authorList>
    </citation>
    <scope>NUCLEOTIDE SEQUENCE [LARGE SCALE GENOMIC DNA]</scope>
    <source>
        <strain evidence="5">wild</strain>
    </source>
</reference>
<dbReference type="InterPro" id="IPR000571">
    <property type="entry name" value="Znf_CCCH"/>
</dbReference>
<evidence type="ECO:0000256" key="2">
    <source>
        <dbReference type="SAM" id="MobiDB-lite"/>
    </source>
</evidence>
<accession>A0A6J8BYJ2</accession>
<evidence type="ECO:0000313" key="5">
    <source>
        <dbReference type="Proteomes" id="UP000507470"/>
    </source>
</evidence>
<name>A0A6J8BYJ2_MYTCO</name>
<evidence type="ECO:0000313" key="4">
    <source>
        <dbReference type="EMBL" id="CAC5389138.1"/>
    </source>
</evidence>
<evidence type="ECO:0000256" key="1">
    <source>
        <dbReference type="PROSITE-ProRule" id="PRU00723"/>
    </source>
</evidence>
<feature type="region of interest" description="Disordered" evidence="2">
    <location>
        <begin position="1"/>
        <end position="23"/>
    </location>
</feature>
<dbReference type="AlphaFoldDB" id="A0A6J8BYJ2"/>
<evidence type="ECO:0000259" key="3">
    <source>
        <dbReference type="PROSITE" id="PS50103"/>
    </source>
</evidence>
<feature type="domain" description="C3H1-type" evidence="3">
    <location>
        <begin position="173"/>
        <end position="200"/>
    </location>
</feature>
<dbReference type="PROSITE" id="PS50103">
    <property type="entry name" value="ZF_C3H1"/>
    <property type="match status" value="1"/>
</dbReference>
<feature type="zinc finger region" description="C3H1-type" evidence="1">
    <location>
        <begin position="173"/>
        <end position="200"/>
    </location>
</feature>
<keyword evidence="5" id="KW-1185">Reference proteome</keyword>
<keyword evidence="1" id="KW-0479">Metal-binding</keyword>
<feature type="compositionally biased region" description="Low complexity" evidence="2">
    <location>
        <begin position="201"/>
        <end position="213"/>
    </location>
</feature>
<sequence>MPPVRKKRVSSKKSKNSDTSVVQNASNTELTFDEVKEKLRKQCIRAPSAFTKEQLLELLNENTGQDNAVIPEIPALTQLTTIKEANNISEPAVVSERNNGVLYDTEAYNTAKVSAGMFPHVQAVAPNVWKQILEGKYINLATLLNNQENKPPVESNGRDDSNTDIRGCPVLFFRGRKVCNNFLSNKCFKGTKFLFAHVSARSSSGTSPNSRPSQEQAQAKN</sequence>
<protein>
    <recommendedName>
        <fullName evidence="3">C3H1-type domain-containing protein</fullName>
    </recommendedName>
</protein>
<gene>
    <name evidence="4" type="ORF">MCOR_24342</name>
</gene>
<dbReference type="EMBL" id="CACVKT020004322">
    <property type="protein sequence ID" value="CAC5389138.1"/>
    <property type="molecule type" value="Genomic_DNA"/>
</dbReference>
<organism evidence="4 5">
    <name type="scientific">Mytilus coruscus</name>
    <name type="common">Sea mussel</name>
    <dbReference type="NCBI Taxonomy" id="42192"/>
    <lineage>
        <taxon>Eukaryota</taxon>
        <taxon>Metazoa</taxon>
        <taxon>Spiralia</taxon>
        <taxon>Lophotrochozoa</taxon>
        <taxon>Mollusca</taxon>
        <taxon>Bivalvia</taxon>
        <taxon>Autobranchia</taxon>
        <taxon>Pteriomorphia</taxon>
        <taxon>Mytilida</taxon>
        <taxon>Mytiloidea</taxon>
        <taxon>Mytilidae</taxon>
        <taxon>Mytilinae</taxon>
        <taxon>Mytilus</taxon>
    </lineage>
</organism>
<feature type="compositionally biased region" description="Basic residues" evidence="2">
    <location>
        <begin position="1"/>
        <end position="14"/>
    </location>
</feature>
<feature type="region of interest" description="Disordered" evidence="2">
    <location>
        <begin position="201"/>
        <end position="221"/>
    </location>
</feature>
<dbReference type="Proteomes" id="UP000507470">
    <property type="component" value="Unassembled WGS sequence"/>
</dbReference>
<keyword evidence="1" id="KW-0863">Zinc-finger</keyword>
<proteinExistence type="predicted"/>
<keyword evidence="1" id="KW-0862">Zinc</keyword>
<dbReference type="GO" id="GO:0008270">
    <property type="term" value="F:zinc ion binding"/>
    <property type="evidence" value="ECO:0007669"/>
    <property type="project" value="UniProtKB-KW"/>
</dbReference>